<organism evidence="2 3">
    <name type="scientific">Naegleria fowleri</name>
    <name type="common">Brain eating amoeba</name>
    <dbReference type="NCBI Taxonomy" id="5763"/>
    <lineage>
        <taxon>Eukaryota</taxon>
        <taxon>Discoba</taxon>
        <taxon>Heterolobosea</taxon>
        <taxon>Tetramitia</taxon>
        <taxon>Eutetramitia</taxon>
        <taxon>Vahlkampfiidae</taxon>
        <taxon>Naegleria</taxon>
    </lineage>
</organism>
<reference evidence="2 3" key="1">
    <citation type="journal article" date="2019" name="Sci. Rep.">
        <title>Nanopore sequencing improves the draft genome of the human pathogenic amoeba Naegleria fowleri.</title>
        <authorList>
            <person name="Liechti N."/>
            <person name="Schurch N."/>
            <person name="Bruggmann R."/>
            <person name="Wittwer M."/>
        </authorList>
    </citation>
    <scope>NUCLEOTIDE SEQUENCE [LARGE SCALE GENOMIC DNA]</scope>
    <source>
        <strain evidence="2 3">ATCC 30894</strain>
    </source>
</reference>
<dbReference type="VEuPathDB" id="AmoebaDB:NfTy_062710"/>
<accession>A0A6A5BDS2</accession>
<dbReference type="GeneID" id="68116734"/>
<dbReference type="RefSeq" id="XP_044556925.1">
    <property type="nucleotide sequence ID" value="XM_044713485.1"/>
</dbReference>
<evidence type="ECO:0000313" key="2">
    <source>
        <dbReference type="EMBL" id="KAF0972210.1"/>
    </source>
</evidence>
<dbReference type="VEuPathDB" id="AmoebaDB:FDP41_009518"/>
<protein>
    <submittedName>
        <fullName evidence="2">Uncharacterized protein</fullName>
    </submittedName>
</protein>
<keyword evidence="3" id="KW-1185">Reference proteome</keyword>
<evidence type="ECO:0000313" key="3">
    <source>
        <dbReference type="Proteomes" id="UP000444721"/>
    </source>
</evidence>
<feature type="region of interest" description="Disordered" evidence="1">
    <location>
        <begin position="142"/>
        <end position="174"/>
    </location>
</feature>
<feature type="compositionally biased region" description="Basic and acidic residues" evidence="1">
    <location>
        <begin position="156"/>
        <end position="169"/>
    </location>
</feature>
<name>A0A6A5BDS2_NAEFO</name>
<proteinExistence type="predicted"/>
<sequence length="224" mass="26528">MVIEIEQDRLEFNESYEEAKKIKETYFGVNMDKFIKYFESGKYTIPTETLPLQISEVKALLHLCKKHSRKQFTLRNEDLHSISQLTQKIDQIMQRMKQDHQLSNGFIVKLTSRSAKDITPTHERTMKLYSEMMMNDTSKHQTFSDYSSQCTDDNDKENPQNHEEEDLHNSHHQHHHEFKMNEHLCALYFASLQCMRVFDANEALQLLTQSSIIEYDLALDLTFE</sequence>
<dbReference type="EMBL" id="VFQX01000070">
    <property type="protein sequence ID" value="KAF0972210.1"/>
    <property type="molecule type" value="Genomic_DNA"/>
</dbReference>
<evidence type="ECO:0000256" key="1">
    <source>
        <dbReference type="SAM" id="MobiDB-lite"/>
    </source>
</evidence>
<comment type="caution">
    <text evidence="2">The sequence shown here is derived from an EMBL/GenBank/DDBJ whole genome shotgun (WGS) entry which is preliminary data.</text>
</comment>
<gene>
    <name evidence="2" type="ORF">FDP41_009518</name>
</gene>
<dbReference type="VEuPathDB" id="AmoebaDB:NF0056930"/>
<dbReference type="Proteomes" id="UP000444721">
    <property type="component" value="Unassembled WGS sequence"/>
</dbReference>
<dbReference type="AlphaFoldDB" id="A0A6A5BDS2"/>
<feature type="compositionally biased region" description="Polar residues" evidence="1">
    <location>
        <begin position="142"/>
        <end position="151"/>
    </location>
</feature>